<accession>A0A9J6BXS5</accession>
<evidence type="ECO:0000313" key="1">
    <source>
        <dbReference type="EMBL" id="KAG5674341.1"/>
    </source>
</evidence>
<evidence type="ECO:0000313" key="2">
    <source>
        <dbReference type="Proteomes" id="UP001107558"/>
    </source>
</evidence>
<name>A0A9J6BXS5_POLVA</name>
<keyword evidence="2" id="KW-1185">Reference proteome</keyword>
<protein>
    <submittedName>
        <fullName evidence="1">Uncharacterized protein</fullName>
    </submittedName>
</protein>
<gene>
    <name evidence="1" type="ORF">PVAND_004316</name>
</gene>
<dbReference type="EMBL" id="JADBJN010000002">
    <property type="protein sequence ID" value="KAG5674341.1"/>
    <property type="molecule type" value="Genomic_DNA"/>
</dbReference>
<dbReference type="Proteomes" id="UP001107558">
    <property type="component" value="Chromosome 2"/>
</dbReference>
<dbReference type="AlphaFoldDB" id="A0A9J6BXS5"/>
<proteinExistence type="predicted"/>
<reference evidence="1" key="1">
    <citation type="submission" date="2021-03" db="EMBL/GenBank/DDBJ databases">
        <title>Chromosome level genome of the anhydrobiotic midge Polypedilum vanderplanki.</title>
        <authorList>
            <person name="Yoshida Y."/>
            <person name="Kikawada T."/>
            <person name="Gusev O."/>
        </authorList>
    </citation>
    <scope>NUCLEOTIDE SEQUENCE</scope>
    <source>
        <strain evidence="1">NIAS01</strain>
        <tissue evidence="1">Whole body or cell culture</tissue>
    </source>
</reference>
<organism evidence="1 2">
    <name type="scientific">Polypedilum vanderplanki</name>
    <name type="common">Sleeping chironomid midge</name>
    <dbReference type="NCBI Taxonomy" id="319348"/>
    <lineage>
        <taxon>Eukaryota</taxon>
        <taxon>Metazoa</taxon>
        <taxon>Ecdysozoa</taxon>
        <taxon>Arthropoda</taxon>
        <taxon>Hexapoda</taxon>
        <taxon>Insecta</taxon>
        <taxon>Pterygota</taxon>
        <taxon>Neoptera</taxon>
        <taxon>Endopterygota</taxon>
        <taxon>Diptera</taxon>
        <taxon>Nematocera</taxon>
        <taxon>Chironomoidea</taxon>
        <taxon>Chironomidae</taxon>
        <taxon>Chironominae</taxon>
        <taxon>Polypedilum</taxon>
        <taxon>Polypedilum</taxon>
    </lineage>
</organism>
<comment type="caution">
    <text evidence="1">The sequence shown here is derived from an EMBL/GenBank/DDBJ whole genome shotgun (WGS) entry which is preliminary data.</text>
</comment>
<sequence>MAPEKINNYNTFLLSKRDNYVNHLVRVGSKLLKKGEFNAKSFSKNFIIDKDEIIKKIEEKVKYEIDIEGISIVTNRDKEKRKDNMKTCFDSQLIDILRPHIDTFAKELNEVVQNSECCKHQEESNESMKTVIECESSGDKKEKNNKATFSANEDNDDDAYCVSQELMPGECSKIFVQKSRIDIVHSNMDDDIDFENDLIETIYVFRRKKC</sequence>